<evidence type="ECO:0000313" key="1">
    <source>
        <dbReference type="EnsemblMetazoa" id="CLYHEMP002656.1"/>
    </source>
</evidence>
<dbReference type="AlphaFoldDB" id="A0A7M5UQP9"/>
<sequence>MLTNKRKISAGPDLQPIFENEDVVEKFEYNVIVEPFPSMGVIKHTPVKIENRPPQAPRKNKMAAGDQIDYVNNALSWLQTELELLKREDKEPLCFYKNLMTTVNNLKRVTTTFKEQSDTLCKIPNSIENAEHDKIRKLNSSTNTLEKGIYEQGKEKSSVGT</sequence>
<keyword evidence="2" id="KW-1185">Reference proteome</keyword>
<organism evidence="1 2">
    <name type="scientific">Clytia hemisphaerica</name>
    <dbReference type="NCBI Taxonomy" id="252671"/>
    <lineage>
        <taxon>Eukaryota</taxon>
        <taxon>Metazoa</taxon>
        <taxon>Cnidaria</taxon>
        <taxon>Hydrozoa</taxon>
        <taxon>Hydroidolina</taxon>
        <taxon>Leptothecata</taxon>
        <taxon>Obeliida</taxon>
        <taxon>Clytiidae</taxon>
        <taxon>Clytia</taxon>
    </lineage>
</organism>
<dbReference type="EnsemblMetazoa" id="CLYHEMT002656.1">
    <property type="protein sequence ID" value="CLYHEMP002656.1"/>
    <property type="gene ID" value="CLYHEMG002656"/>
</dbReference>
<reference evidence="1" key="1">
    <citation type="submission" date="2021-01" db="UniProtKB">
        <authorList>
            <consortium name="EnsemblMetazoa"/>
        </authorList>
    </citation>
    <scope>IDENTIFICATION</scope>
</reference>
<dbReference type="Proteomes" id="UP000594262">
    <property type="component" value="Unplaced"/>
</dbReference>
<evidence type="ECO:0000313" key="2">
    <source>
        <dbReference type="Proteomes" id="UP000594262"/>
    </source>
</evidence>
<proteinExistence type="predicted"/>
<protein>
    <submittedName>
        <fullName evidence="1">Uncharacterized protein</fullName>
    </submittedName>
</protein>
<accession>A0A7M5UQP9</accession>
<name>A0A7M5UQP9_9CNID</name>